<reference evidence="2 3" key="1">
    <citation type="submission" date="2024-08" db="EMBL/GenBank/DDBJ databases">
        <title>Genome sequence of Streptomyces aureus CACIA-1.46HGO.</title>
        <authorList>
            <person name="Evangelista-Martinez Z."/>
        </authorList>
    </citation>
    <scope>NUCLEOTIDE SEQUENCE [LARGE SCALE GENOMIC DNA]</scope>
    <source>
        <strain evidence="2 3">CACIA-1.46HGO</strain>
    </source>
</reference>
<organism evidence="2 3">
    <name type="scientific">Streptomyces aureus</name>
    <dbReference type="NCBI Taxonomy" id="193461"/>
    <lineage>
        <taxon>Bacteria</taxon>
        <taxon>Bacillati</taxon>
        <taxon>Actinomycetota</taxon>
        <taxon>Actinomycetes</taxon>
        <taxon>Kitasatosporales</taxon>
        <taxon>Streptomycetaceae</taxon>
        <taxon>Streptomyces</taxon>
    </lineage>
</organism>
<evidence type="ECO:0000313" key="2">
    <source>
        <dbReference type="EMBL" id="MFA3835185.1"/>
    </source>
</evidence>
<gene>
    <name evidence="2" type="ORF">ACEG43_03135</name>
</gene>
<dbReference type="InterPro" id="IPR036866">
    <property type="entry name" value="RibonucZ/Hydroxyglut_hydro"/>
</dbReference>
<dbReference type="SUPFAM" id="SSF56281">
    <property type="entry name" value="Metallo-hydrolase/oxidoreductase"/>
    <property type="match status" value="1"/>
</dbReference>
<accession>A0ABV4S9S1</accession>
<dbReference type="PANTHER" id="PTHR42951:SF4">
    <property type="entry name" value="ACYL-COENZYME A THIOESTERASE MBLAC2"/>
    <property type="match status" value="1"/>
</dbReference>
<evidence type="ECO:0000313" key="3">
    <source>
        <dbReference type="Proteomes" id="UP001571476"/>
    </source>
</evidence>
<dbReference type="Gene3D" id="3.60.15.10">
    <property type="entry name" value="Ribonuclease Z/Hydroxyacylglutathione hydrolase-like"/>
    <property type="match status" value="1"/>
</dbReference>
<dbReference type="PANTHER" id="PTHR42951">
    <property type="entry name" value="METALLO-BETA-LACTAMASE DOMAIN-CONTAINING"/>
    <property type="match status" value="1"/>
</dbReference>
<dbReference type="SMART" id="SM00849">
    <property type="entry name" value="Lactamase_B"/>
    <property type="match status" value="1"/>
</dbReference>
<feature type="domain" description="Metallo-beta-lactamase" evidence="1">
    <location>
        <begin position="37"/>
        <end position="233"/>
    </location>
</feature>
<protein>
    <submittedName>
        <fullName evidence="2">MBL fold metallo-hydrolase</fullName>
    </submittedName>
</protein>
<dbReference type="InterPro" id="IPR001279">
    <property type="entry name" value="Metallo-B-lactamas"/>
</dbReference>
<dbReference type="InterPro" id="IPR050855">
    <property type="entry name" value="NDM-1-like"/>
</dbReference>
<keyword evidence="3" id="KW-1185">Reference proteome</keyword>
<sequence length="260" mass="28411">MMATHPALPVVQDWFRVTAIDSTLTLIDEPHVHELLDANTWLVRGRDRDLLVDCGLGVGDLPALLAQLTDREPTVVLTHAHLDHMGAAHAFAHCWAHPLEAVESPELGSLLGSVWAAQGGLQDFDLPSLLISAVPHAGYDPSSYELRPPHVTRHLRDGDRIDLGDRALTVRHLPGHSPGSIALFDEADGTLFSGDVVYDDVLLDELPGSDREKYVHTMKRLRELPVRIVRPGHGPSFDRQRLCRIIDAYVASAEAPAGGS</sequence>
<dbReference type="Pfam" id="PF00753">
    <property type="entry name" value="Lactamase_B"/>
    <property type="match status" value="1"/>
</dbReference>
<dbReference type="EMBL" id="JBGOSP010000001">
    <property type="protein sequence ID" value="MFA3835185.1"/>
    <property type="molecule type" value="Genomic_DNA"/>
</dbReference>
<name>A0ABV4S9S1_9ACTN</name>
<dbReference type="Proteomes" id="UP001571476">
    <property type="component" value="Unassembled WGS sequence"/>
</dbReference>
<proteinExistence type="predicted"/>
<evidence type="ECO:0000259" key="1">
    <source>
        <dbReference type="SMART" id="SM00849"/>
    </source>
</evidence>
<comment type="caution">
    <text evidence="2">The sequence shown here is derived from an EMBL/GenBank/DDBJ whole genome shotgun (WGS) entry which is preliminary data.</text>
</comment>